<gene>
    <name evidence="2" type="ORF">GWK08_05865</name>
</gene>
<feature type="signal peptide" evidence="1">
    <location>
        <begin position="1"/>
        <end position="20"/>
    </location>
</feature>
<dbReference type="AlphaFoldDB" id="A0A6P0URG1"/>
<feature type="chain" id="PRO_5026839027" evidence="1">
    <location>
        <begin position="21"/>
        <end position="96"/>
    </location>
</feature>
<keyword evidence="3" id="KW-1185">Reference proteome</keyword>
<organism evidence="2 3">
    <name type="scientific">Leptobacterium flavescens</name>
    <dbReference type="NCBI Taxonomy" id="472055"/>
    <lineage>
        <taxon>Bacteria</taxon>
        <taxon>Pseudomonadati</taxon>
        <taxon>Bacteroidota</taxon>
        <taxon>Flavobacteriia</taxon>
        <taxon>Flavobacteriales</taxon>
        <taxon>Flavobacteriaceae</taxon>
        <taxon>Leptobacterium</taxon>
    </lineage>
</organism>
<accession>A0A6P0URG1</accession>
<name>A0A6P0URG1_9FLAO</name>
<dbReference type="Proteomes" id="UP000468581">
    <property type="component" value="Unassembled WGS sequence"/>
</dbReference>
<evidence type="ECO:0000313" key="3">
    <source>
        <dbReference type="Proteomes" id="UP000468581"/>
    </source>
</evidence>
<proteinExistence type="predicted"/>
<dbReference type="RefSeq" id="WP_163605961.1">
    <property type="nucleotide sequence ID" value="NZ_JAABOO010000001.1"/>
</dbReference>
<keyword evidence="1" id="KW-0732">Signal</keyword>
<dbReference type="EMBL" id="JAABOO010000001">
    <property type="protein sequence ID" value="NER12956.1"/>
    <property type="molecule type" value="Genomic_DNA"/>
</dbReference>
<comment type="caution">
    <text evidence="2">The sequence shown here is derived from an EMBL/GenBank/DDBJ whole genome shotgun (WGS) entry which is preliminary data.</text>
</comment>
<evidence type="ECO:0000313" key="2">
    <source>
        <dbReference type="EMBL" id="NER12956.1"/>
    </source>
</evidence>
<sequence>MKRTIFILTICLTLFTNTYASNSSVEKAKDQISSLDIKTTDVELLNTDEFDCTLSAEFSYNGVAIKLSITEDDCEKAGAGIAQAVKGFWAEVSGEN</sequence>
<protein>
    <submittedName>
        <fullName evidence="2">Uncharacterized protein</fullName>
    </submittedName>
</protein>
<reference evidence="2 3" key="1">
    <citation type="submission" date="2020-01" db="EMBL/GenBank/DDBJ databases">
        <title>Leptobacterium flavescens.</title>
        <authorList>
            <person name="Wang G."/>
        </authorList>
    </citation>
    <scope>NUCLEOTIDE SEQUENCE [LARGE SCALE GENOMIC DNA]</scope>
    <source>
        <strain evidence="2 3">KCTC 22160</strain>
    </source>
</reference>
<evidence type="ECO:0000256" key="1">
    <source>
        <dbReference type="SAM" id="SignalP"/>
    </source>
</evidence>